<proteinExistence type="predicted"/>
<evidence type="ECO:0000313" key="2">
    <source>
        <dbReference type="EnsemblPlants" id="Pp3c4_19850V3.1"/>
    </source>
</evidence>
<evidence type="ECO:0000313" key="1">
    <source>
        <dbReference type="EMBL" id="PNR55567.1"/>
    </source>
</evidence>
<reference evidence="1 3" key="1">
    <citation type="journal article" date="2008" name="Science">
        <title>The Physcomitrella genome reveals evolutionary insights into the conquest of land by plants.</title>
        <authorList>
            <person name="Rensing S."/>
            <person name="Lang D."/>
            <person name="Zimmer A."/>
            <person name="Terry A."/>
            <person name="Salamov A."/>
            <person name="Shapiro H."/>
            <person name="Nishiyama T."/>
            <person name="Perroud P.-F."/>
            <person name="Lindquist E."/>
            <person name="Kamisugi Y."/>
            <person name="Tanahashi T."/>
            <person name="Sakakibara K."/>
            <person name="Fujita T."/>
            <person name="Oishi K."/>
            <person name="Shin-I T."/>
            <person name="Kuroki Y."/>
            <person name="Toyoda A."/>
            <person name="Suzuki Y."/>
            <person name="Hashimoto A."/>
            <person name="Yamaguchi K."/>
            <person name="Sugano A."/>
            <person name="Kohara Y."/>
            <person name="Fujiyama A."/>
            <person name="Anterola A."/>
            <person name="Aoki S."/>
            <person name="Ashton N."/>
            <person name="Barbazuk W.B."/>
            <person name="Barker E."/>
            <person name="Bennetzen J."/>
            <person name="Bezanilla M."/>
            <person name="Blankenship R."/>
            <person name="Cho S.H."/>
            <person name="Dutcher S."/>
            <person name="Estelle M."/>
            <person name="Fawcett J.A."/>
            <person name="Gundlach H."/>
            <person name="Hanada K."/>
            <person name="Heyl A."/>
            <person name="Hicks K.A."/>
            <person name="Hugh J."/>
            <person name="Lohr M."/>
            <person name="Mayer K."/>
            <person name="Melkozernov A."/>
            <person name="Murata T."/>
            <person name="Nelson D."/>
            <person name="Pils B."/>
            <person name="Prigge M."/>
            <person name="Reiss B."/>
            <person name="Renner T."/>
            <person name="Rombauts S."/>
            <person name="Rushton P."/>
            <person name="Sanderfoot A."/>
            <person name="Schween G."/>
            <person name="Shiu S.-H."/>
            <person name="Stueber K."/>
            <person name="Theodoulou F.L."/>
            <person name="Tu H."/>
            <person name="Van de Peer Y."/>
            <person name="Verrier P.J."/>
            <person name="Waters E."/>
            <person name="Wood A."/>
            <person name="Yang L."/>
            <person name="Cove D."/>
            <person name="Cuming A."/>
            <person name="Hasebe M."/>
            <person name="Lucas S."/>
            <person name="Mishler D.B."/>
            <person name="Reski R."/>
            <person name="Grigoriev I."/>
            <person name="Quatrano R.S."/>
            <person name="Boore J.L."/>
        </authorList>
    </citation>
    <scope>NUCLEOTIDE SEQUENCE [LARGE SCALE GENOMIC DNA]</scope>
    <source>
        <strain evidence="2 3">cv. Gransden 2004</strain>
    </source>
</reference>
<dbReference type="EnsemblPlants" id="Pp3c4_19850V3.1">
    <property type="protein sequence ID" value="Pp3c4_19850V3.1"/>
    <property type="gene ID" value="Pp3c4_19850"/>
</dbReference>
<sequence>MEAKPGNIQTINFINLFIFPVIHASTQIVCWQLF</sequence>
<dbReference type="AlphaFoldDB" id="A0A2K1KP77"/>
<accession>A0A2K1KP77</accession>
<dbReference type="EMBL" id="ABEU02000004">
    <property type="protein sequence ID" value="PNR55567.1"/>
    <property type="molecule type" value="Genomic_DNA"/>
</dbReference>
<dbReference type="InParanoid" id="A0A2K1KP77"/>
<dbReference type="Proteomes" id="UP000006727">
    <property type="component" value="Chromosome 4"/>
</dbReference>
<keyword evidence="3" id="KW-1185">Reference proteome</keyword>
<dbReference type="EnsemblPlants" id="Pp3c4_19850V3.2">
    <property type="protein sequence ID" value="Pp3c4_19850V3.2"/>
    <property type="gene ID" value="Pp3c4_19850"/>
</dbReference>
<name>A0A2K1KP77_PHYPA</name>
<dbReference type="Gramene" id="Pp3c4_19850V3.2">
    <property type="protein sequence ID" value="Pp3c4_19850V3.2"/>
    <property type="gene ID" value="Pp3c4_19850"/>
</dbReference>
<dbReference type="Gramene" id="Pp3c4_19850V3.1">
    <property type="protein sequence ID" value="Pp3c4_19850V3.1"/>
    <property type="gene ID" value="Pp3c4_19850"/>
</dbReference>
<evidence type="ECO:0000313" key="3">
    <source>
        <dbReference type="Proteomes" id="UP000006727"/>
    </source>
</evidence>
<reference evidence="1 3" key="2">
    <citation type="journal article" date="2018" name="Plant J.">
        <title>The Physcomitrella patens chromosome-scale assembly reveals moss genome structure and evolution.</title>
        <authorList>
            <person name="Lang D."/>
            <person name="Ullrich K.K."/>
            <person name="Murat F."/>
            <person name="Fuchs J."/>
            <person name="Jenkins J."/>
            <person name="Haas F.B."/>
            <person name="Piednoel M."/>
            <person name="Gundlach H."/>
            <person name="Van Bel M."/>
            <person name="Meyberg R."/>
            <person name="Vives C."/>
            <person name="Morata J."/>
            <person name="Symeonidi A."/>
            <person name="Hiss M."/>
            <person name="Muchero W."/>
            <person name="Kamisugi Y."/>
            <person name="Saleh O."/>
            <person name="Blanc G."/>
            <person name="Decker E.L."/>
            <person name="van Gessel N."/>
            <person name="Grimwood J."/>
            <person name="Hayes R.D."/>
            <person name="Graham S.W."/>
            <person name="Gunter L.E."/>
            <person name="McDaniel S.F."/>
            <person name="Hoernstein S.N.W."/>
            <person name="Larsson A."/>
            <person name="Li F.W."/>
            <person name="Perroud P.F."/>
            <person name="Phillips J."/>
            <person name="Ranjan P."/>
            <person name="Rokshar D.S."/>
            <person name="Rothfels C.J."/>
            <person name="Schneider L."/>
            <person name="Shu S."/>
            <person name="Stevenson D.W."/>
            <person name="Thummler F."/>
            <person name="Tillich M."/>
            <person name="Villarreal Aguilar J.C."/>
            <person name="Widiez T."/>
            <person name="Wong G.K."/>
            <person name="Wymore A."/>
            <person name="Zhang Y."/>
            <person name="Zimmer A.D."/>
            <person name="Quatrano R.S."/>
            <person name="Mayer K.F.X."/>
            <person name="Goodstein D."/>
            <person name="Casacuberta J.M."/>
            <person name="Vandepoele K."/>
            <person name="Reski R."/>
            <person name="Cuming A.C."/>
            <person name="Tuskan G.A."/>
            <person name="Maumus F."/>
            <person name="Salse J."/>
            <person name="Schmutz J."/>
            <person name="Rensing S.A."/>
        </authorList>
    </citation>
    <scope>NUCLEOTIDE SEQUENCE [LARGE SCALE GENOMIC DNA]</scope>
    <source>
        <strain evidence="2 3">cv. Gransden 2004</strain>
    </source>
</reference>
<organism evidence="1">
    <name type="scientific">Physcomitrium patens</name>
    <name type="common">Spreading-leaved earth moss</name>
    <name type="synonym">Physcomitrella patens</name>
    <dbReference type="NCBI Taxonomy" id="3218"/>
    <lineage>
        <taxon>Eukaryota</taxon>
        <taxon>Viridiplantae</taxon>
        <taxon>Streptophyta</taxon>
        <taxon>Embryophyta</taxon>
        <taxon>Bryophyta</taxon>
        <taxon>Bryophytina</taxon>
        <taxon>Bryopsida</taxon>
        <taxon>Funariidae</taxon>
        <taxon>Funariales</taxon>
        <taxon>Funariaceae</taxon>
        <taxon>Physcomitrium</taxon>
    </lineage>
</organism>
<reference evidence="2" key="3">
    <citation type="submission" date="2020-12" db="UniProtKB">
        <authorList>
            <consortium name="EnsemblPlants"/>
        </authorList>
    </citation>
    <scope>IDENTIFICATION</scope>
</reference>
<protein>
    <submittedName>
        <fullName evidence="1 2">Uncharacterized protein</fullName>
    </submittedName>
</protein>
<gene>
    <name evidence="1" type="ORF">PHYPA_006464</name>
</gene>